<dbReference type="EMBL" id="JANPWB010000014">
    <property type="protein sequence ID" value="KAJ1097447.1"/>
    <property type="molecule type" value="Genomic_DNA"/>
</dbReference>
<accession>A0AAV7M1W1</accession>
<evidence type="ECO:0000313" key="3">
    <source>
        <dbReference type="Proteomes" id="UP001066276"/>
    </source>
</evidence>
<keyword evidence="3" id="KW-1185">Reference proteome</keyword>
<feature type="compositionally biased region" description="Polar residues" evidence="1">
    <location>
        <begin position="69"/>
        <end position="80"/>
    </location>
</feature>
<proteinExistence type="predicted"/>
<reference evidence="2" key="1">
    <citation type="journal article" date="2022" name="bioRxiv">
        <title>Sequencing and chromosome-scale assembly of the giantPleurodeles waltlgenome.</title>
        <authorList>
            <person name="Brown T."/>
            <person name="Elewa A."/>
            <person name="Iarovenko S."/>
            <person name="Subramanian E."/>
            <person name="Araus A.J."/>
            <person name="Petzold A."/>
            <person name="Susuki M."/>
            <person name="Suzuki K.-i.T."/>
            <person name="Hayashi T."/>
            <person name="Toyoda A."/>
            <person name="Oliveira C."/>
            <person name="Osipova E."/>
            <person name="Leigh N.D."/>
            <person name="Simon A."/>
            <person name="Yun M.H."/>
        </authorList>
    </citation>
    <scope>NUCLEOTIDE SEQUENCE</scope>
    <source>
        <strain evidence="2">20211129_DDA</strain>
        <tissue evidence="2">Liver</tissue>
    </source>
</reference>
<protein>
    <submittedName>
        <fullName evidence="2">Uncharacterized protein</fullName>
    </submittedName>
</protein>
<name>A0AAV7M1W1_PLEWA</name>
<gene>
    <name evidence="2" type="ORF">NDU88_002566</name>
</gene>
<evidence type="ECO:0000313" key="2">
    <source>
        <dbReference type="EMBL" id="KAJ1097447.1"/>
    </source>
</evidence>
<dbReference type="Proteomes" id="UP001066276">
    <property type="component" value="Chromosome 10"/>
</dbReference>
<dbReference type="AlphaFoldDB" id="A0AAV7M1W1"/>
<evidence type="ECO:0000256" key="1">
    <source>
        <dbReference type="SAM" id="MobiDB-lite"/>
    </source>
</evidence>
<comment type="caution">
    <text evidence="2">The sequence shown here is derived from an EMBL/GenBank/DDBJ whole genome shotgun (WGS) entry which is preliminary data.</text>
</comment>
<sequence length="80" mass="8560">MKPGRSFDFTAAERLRALGQPYRARVAVVIYERIAARAVFFRAQVAAVRSSLGNTLRRAGGPEKCSPGSVGTNKGSTPHA</sequence>
<organism evidence="2 3">
    <name type="scientific">Pleurodeles waltl</name>
    <name type="common">Iberian ribbed newt</name>
    <dbReference type="NCBI Taxonomy" id="8319"/>
    <lineage>
        <taxon>Eukaryota</taxon>
        <taxon>Metazoa</taxon>
        <taxon>Chordata</taxon>
        <taxon>Craniata</taxon>
        <taxon>Vertebrata</taxon>
        <taxon>Euteleostomi</taxon>
        <taxon>Amphibia</taxon>
        <taxon>Batrachia</taxon>
        <taxon>Caudata</taxon>
        <taxon>Salamandroidea</taxon>
        <taxon>Salamandridae</taxon>
        <taxon>Pleurodelinae</taxon>
        <taxon>Pleurodeles</taxon>
    </lineage>
</organism>
<feature type="region of interest" description="Disordered" evidence="1">
    <location>
        <begin position="55"/>
        <end position="80"/>
    </location>
</feature>